<dbReference type="GO" id="GO:0006270">
    <property type="term" value="P:DNA replication initiation"/>
    <property type="evidence" value="ECO:0007669"/>
    <property type="project" value="TreeGrafter"/>
</dbReference>
<dbReference type="AlphaFoldDB" id="A0A1X6MRH5"/>
<dbReference type="GeneID" id="36324623"/>
<dbReference type="PROSITE" id="PS50172">
    <property type="entry name" value="BRCT"/>
    <property type="match status" value="4"/>
</dbReference>
<dbReference type="RefSeq" id="XP_024335778.1">
    <property type="nucleotide sequence ID" value="XM_024479673.1"/>
</dbReference>
<dbReference type="Pfam" id="PF00533">
    <property type="entry name" value="BRCT"/>
    <property type="match status" value="2"/>
</dbReference>
<feature type="compositionally biased region" description="Basic residues" evidence="2">
    <location>
        <begin position="816"/>
        <end position="825"/>
    </location>
</feature>
<accession>A0A1X6MRH5</accession>
<dbReference type="PANTHER" id="PTHR13561">
    <property type="entry name" value="DNA REPLICATION REGULATOR DPB11-RELATED"/>
    <property type="match status" value="1"/>
</dbReference>
<gene>
    <name evidence="4" type="ORF">POSPLADRAFT_1049134</name>
</gene>
<dbReference type="GO" id="GO:0033314">
    <property type="term" value="P:mitotic DNA replication checkpoint signaling"/>
    <property type="evidence" value="ECO:0007669"/>
    <property type="project" value="TreeGrafter"/>
</dbReference>
<dbReference type="GO" id="GO:0007095">
    <property type="term" value="P:mitotic G2 DNA damage checkpoint signaling"/>
    <property type="evidence" value="ECO:0007669"/>
    <property type="project" value="TreeGrafter"/>
</dbReference>
<feature type="compositionally biased region" description="Basic residues" evidence="2">
    <location>
        <begin position="908"/>
        <end position="925"/>
    </location>
</feature>
<evidence type="ECO:0000256" key="1">
    <source>
        <dbReference type="ARBA" id="ARBA00022737"/>
    </source>
</evidence>
<dbReference type="SUPFAM" id="SSF52113">
    <property type="entry name" value="BRCT domain"/>
    <property type="match status" value="3"/>
</dbReference>
<dbReference type="OrthoDB" id="251770at2759"/>
<dbReference type="InterPro" id="IPR001357">
    <property type="entry name" value="BRCT_dom"/>
</dbReference>
<proteinExistence type="predicted"/>
<dbReference type="CDD" id="cd17731">
    <property type="entry name" value="BRCT_TopBP1_rpt2_like"/>
    <property type="match status" value="1"/>
</dbReference>
<reference evidence="4 5" key="1">
    <citation type="submission" date="2017-04" db="EMBL/GenBank/DDBJ databases">
        <title>Genome Sequence of the Model Brown-Rot Fungus Postia placenta SB12.</title>
        <authorList>
            <consortium name="DOE Joint Genome Institute"/>
            <person name="Gaskell J."/>
            <person name="Kersten P."/>
            <person name="Larrondo L.F."/>
            <person name="Canessa P."/>
            <person name="Martinez D."/>
            <person name="Hibbett D."/>
            <person name="Schmoll M."/>
            <person name="Kubicek C.P."/>
            <person name="Martinez A.T."/>
            <person name="Yadav J."/>
            <person name="Master E."/>
            <person name="Magnuson J.K."/>
            <person name="James T."/>
            <person name="Yaver D."/>
            <person name="Berka R."/>
            <person name="Labutti K."/>
            <person name="Lipzen A."/>
            <person name="Aerts A."/>
            <person name="Barry K."/>
            <person name="Henrissat B."/>
            <person name="Blanchette R."/>
            <person name="Grigoriev I."/>
            <person name="Cullen D."/>
        </authorList>
    </citation>
    <scope>NUCLEOTIDE SEQUENCE [LARGE SCALE GENOMIC DNA]</scope>
    <source>
        <strain evidence="4 5">MAD-698-R-SB12</strain>
    </source>
</reference>
<feature type="region of interest" description="Disordered" evidence="2">
    <location>
        <begin position="1"/>
        <end position="31"/>
    </location>
</feature>
<feature type="domain" description="BRCT" evidence="3">
    <location>
        <begin position="445"/>
        <end position="535"/>
    </location>
</feature>
<feature type="region of interest" description="Disordered" evidence="2">
    <location>
        <begin position="389"/>
        <end position="410"/>
    </location>
</feature>
<dbReference type="Pfam" id="PF12738">
    <property type="entry name" value="PTCB-BRCT"/>
    <property type="match status" value="1"/>
</dbReference>
<sequence>MSRRRSNKSAKVPNVKLRPARPEERATSSNLSTRKSWLAGLDLDADEASQDSIVDLCPRPFRGVNMCATGISDKTTLFKQALELGAVCLSDLTDRVTHLLAVEPGSAKYRCALENKITIMHPSWITESHEIWLRGDDVDLQESIERHRLPVFSGVVLTCSGIEDVARRTEINRLITRNGGTLDASGEEGEDGRPVTDKMRYAEKFNQRGEANIQIVWEEWFWDCLTFRGRFSEEPYKVSNPPPKRKKLPEATPPPPSSSPAPEAPDAQEDEPKRPPPPDLLAATTNDDEEIASARRVPAEMLQIWGSLLGSRGFEVSNGRLVRSPSKSQSANNGARTGIQREPDASPLKNKIARAATMGKLDGAGVGAVPVSALSKFKRTNSFAPAVKEASTSRQPFQRAPIAGPSSSFLGQRKTGQDVDVLHPSSAVVHAEVEEVKPQVVSSNRTSDLFTGMKFRTLGEARGPSVKAALEECGGRVLSEGDDDEADFIIVRLVSGSTFYRKETDEEERKKYRTECWLERCIYEERVCSLEENVVFRPLKIVLPVPGAELIVLSFSGLDQSEACWVTRLMRAIGAHVAPNFSRRSTHLLCPSAMGPKAEKAREWCIPIVDMAWIAAIAKHGQIPREESQLSPLPGMPQTEHKPEPEEAMDVDVPKVDHKGKGKETDVDVTMVDITNDPEAAHEPDSESTFGQPTVLLNGPTRQTLPRSTPPPPSLKRSSTLEPSSSNGSAPPFGRVLVKNSRASSMAAVDESKPIERIPSSESPSPLKMPEVTEKNPTPPVKITTEGTKALHETITSLLGKRPSEEEDAAQGRSSRTGKRARPPSRQKSTSEPADPEVLPVYAPPAPLDPNVLGDDDLDMLADGPAGMSVRVMYEDPKQYDEKKKLMRILSSQKADLSEKLDAPQPKGTKKGRGSKRKGGRAAGA</sequence>
<feature type="region of interest" description="Disordered" evidence="2">
    <location>
        <begin position="889"/>
        <end position="925"/>
    </location>
</feature>
<feature type="compositionally biased region" description="Low complexity" evidence="2">
    <location>
        <begin position="757"/>
        <end position="766"/>
    </location>
</feature>
<keyword evidence="5" id="KW-1185">Reference proteome</keyword>
<name>A0A1X6MRH5_9APHY</name>
<dbReference type="SMART" id="SM00292">
    <property type="entry name" value="BRCT"/>
    <property type="match status" value="4"/>
</dbReference>
<feature type="compositionally biased region" description="Polar residues" evidence="2">
    <location>
        <begin position="325"/>
        <end position="335"/>
    </location>
</feature>
<feature type="domain" description="BRCT" evidence="3">
    <location>
        <begin position="147"/>
        <end position="238"/>
    </location>
</feature>
<keyword evidence="1" id="KW-0677">Repeat</keyword>
<dbReference type="STRING" id="670580.A0A1X6MRH5"/>
<evidence type="ECO:0000256" key="2">
    <source>
        <dbReference type="SAM" id="MobiDB-lite"/>
    </source>
</evidence>
<dbReference type="Proteomes" id="UP000194127">
    <property type="component" value="Unassembled WGS sequence"/>
</dbReference>
<evidence type="ECO:0000259" key="3">
    <source>
        <dbReference type="PROSITE" id="PS50172"/>
    </source>
</evidence>
<dbReference type="InterPro" id="IPR059215">
    <property type="entry name" value="BRCT2_TopBP1-like"/>
</dbReference>
<feature type="compositionally biased region" description="Pro residues" evidence="2">
    <location>
        <begin position="251"/>
        <end position="263"/>
    </location>
</feature>
<dbReference type="CDD" id="cd00027">
    <property type="entry name" value="BRCT"/>
    <property type="match status" value="1"/>
</dbReference>
<feature type="compositionally biased region" description="Basic and acidic residues" evidence="2">
    <location>
        <begin position="652"/>
        <end position="666"/>
    </location>
</feature>
<feature type="region of interest" description="Disordered" evidence="2">
    <location>
        <begin position="233"/>
        <end position="285"/>
    </location>
</feature>
<protein>
    <recommendedName>
        <fullName evidence="3">BRCT domain-containing protein</fullName>
    </recommendedName>
</protein>
<dbReference type="EMBL" id="KZ110603">
    <property type="protein sequence ID" value="OSX58984.1"/>
    <property type="molecule type" value="Genomic_DNA"/>
</dbReference>
<organism evidence="4 5">
    <name type="scientific">Postia placenta MAD-698-R-SB12</name>
    <dbReference type="NCBI Taxonomy" id="670580"/>
    <lineage>
        <taxon>Eukaryota</taxon>
        <taxon>Fungi</taxon>
        <taxon>Dikarya</taxon>
        <taxon>Basidiomycota</taxon>
        <taxon>Agaricomycotina</taxon>
        <taxon>Agaricomycetes</taxon>
        <taxon>Polyporales</taxon>
        <taxon>Adustoporiaceae</taxon>
        <taxon>Rhodonia</taxon>
    </lineage>
</organism>
<evidence type="ECO:0000313" key="4">
    <source>
        <dbReference type="EMBL" id="OSX58984.1"/>
    </source>
</evidence>
<dbReference type="InterPro" id="IPR036420">
    <property type="entry name" value="BRCT_dom_sf"/>
</dbReference>
<feature type="region of interest" description="Disordered" evidence="2">
    <location>
        <begin position="320"/>
        <end position="347"/>
    </location>
</feature>
<dbReference type="PANTHER" id="PTHR13561:SF20">
    <property type="entry name" value="DNA TOPOISOMERASE 2-BINDING PROTEIN 1"/>
    <property type="match status" value="1"/>
</dbReference>
<dbReference type="Gene3D" id="3.40.50.10190">
    <property type="entry name" value="BRCT domain"/>
    <property type="match status" value="4"/>
</dbReference>
<feature type="domain" description="BRCT" evidence="3">
    <location>
        <begin position="56"/>
        <end position="128"/>
    </location>
</feature>
<evidence type="ECO:0000313" key="5">
    <source>
        <dbReference type="Proteomes" id="UP000194127"/>
    </source>
</evidence>
<feature type="domain" description="BRCT" evidence="3">
    <location>
        <begin position="540"/>
        <end position="614"/>
    </location>
</feature>
<feature type="region of interest" description="Disordered" evidence="2">
    <location>
        <begin position="625"/>
        <end position="864"/>
    </location>
</feature>